<accession>H0ET56</accession>
<evidence type="ECO:0000313" key="1">
    <source>
        <dbReference type="EMBL" id="EHK98327.1"/>
    </source>
</evidence>
<dbReference type="HOGENOM" id="CLU_2941936_0_0_1"/>
<name>H0ET56_GLAL7</name>
<sequence>MFNSNTIAPPQYGLIAMGSNLQTHLQQRETGRSQTRRVSMLFYEPQTSQDRRNLFHPRPG</sequence>
<dbReference type="AlphaFoldDB" id="H0ET56"/>
<gene>
    <name evidence="1" type="ORF">M7I_5911</name>
</gene>
<dbReference type="EMBL" id="AGUE01000158">
    <property type="protein sequence ID" value="EHK98327.1"/>
    <property type="molecule type" value="Genomic_DNA"/>
</dbReference>
<evidence type="ECO:0000313" key="2">
    <source>
        <dbReference type="Proteomes" id="UP000005446"/>
    </source>
</evidence>
<organism evidence="1 2">
    <name type="scientific">Glarea lozoyensis (strain ATCC 74030 / MF5533)</name>
    <dbReference type="NCBI Taxonomy" id="1104152"/>
    <lineage>
        <taxon>Eukaryota</taxon>
        <taxon>Fungi</taxon>
        <taxon>Dikarya</taxon>
        <taxon>Ascomycota</taxon>
        <taxon>Pezizomycotina</taxon>
        <taxon>Leotiomycetes</taxon>
        <taxon>Helotiales</taxon>
        <taxon>Helotiaceae</taxon>
        <taxon>Glarea</taxon>
    </lineage>
</organism>
<dbReference type="Proteomes" id="UP000005446">
    <property type="component" value="Unassembled WGS sequence"/>
</dbReference>
<dbReference type="InParanoid" id="H0ET56"/>
<proteinExistence type="predicted"/>
<comment type="caution">
    <text evidence="1">The sequence shown here is derived from an EMBL/GenBank/DDBJ whole genome shotgun (WGS) entry which is preliminary data.</text>
</comment>
<protein>
    <submittedName>
        <fullName evidence="1">Uncharacterized protein</fullName>
    </submittedName>
</protein>
<keyword evidence="2" id="KW-1185">Reference proteome</keyword>
<reference evidence="1 2" key="1">
    <citation type="journal article" date="2012" name="Eukaryot. Cell">
        <title>Genome sequence of the fungus Glarea lozoyensis: the first genome sequence of a species from the Helotiaceae family.</title>
        <authorList>
            <person name="Youssar L."/>
            <person name="Gruening B.A."/>
            <person name="Erxleben A."/>
            <person name="Guenther S."/>
            <person name="Huettel W."/>
        </authorList>
    </citation>
    <scope>NUCLEOTIDE SEQUENCE [LARGE SCALE GENOMIC DNA]</scope>
    <source>
        <strain evidence="2">ATCC 74030 / MF5533</strain>
    </source>
</reference>